<dbReference type="GO" id="GO:0016829">
    <property type="term" value="F:lyase activity"/>
    <property type="evidence" value="ECO:0007669"/>
    <property type="project" value="UniProtKB-KW"/>
</dbReference>
<evidence type="ECO:0000259" key="3">
    <source>
        <dbReference type="Pfam" id="PF00206"/>
    </source>
</evidence>
<feature type="domain" description="Fumarate lyase N-terminal" evidence="3">
    <location>
        <begin position="86"/>
        <end position="281"/>
    </location>
</feature>
<dbReference type="Proteomes" id="UP000068067">
    <property type="component" value="Chromosome"/>
</dbReference>
<accession>A0A0M4CR56</accession>
<reference evidence="4 5" key="1">
    <citation type="submission" date="2014-08" db="EMBL/GenBank/DDBJ databases">
        <title>Complete genome sequence of Corynebacterium deserti GIMN1.010 (=DSM 45689), isolated from desert sand in western China.</title>
        <authorList>
            <person name="Ruckert C."/>
            <person name="Albersmeier A."/>
            <person name="Kalinowski J."/>
        </authorList>
    </citation>
    <scope>NUCLEOTIDE SEQUENCE [LARGE SCALE GENOMIC DNA]</scope>
    <source>
        <strain evidence="4 5">GIMN1.010</strain>
    </source>
</reference>
<dbReference type="SUPFAM" id="SSF48557">
    <property type="entry name" value="L-aspartase-like"/>
    <property type="match status" value="1"/>
</dbReference>
<dbReference type="PANTHER" id="PTHR43172:SF2">
    <property type="entry name" value="ADENYLOSUCCINATE LYASE C-TERMINAL DOMAIN-CONTAINING PROTEIN"/>
    <property type="match status" value="1"/>
</dbReference>
<keyword evidence="1" id="KW-0456">Lyase</keyword>
<organism evidence="4 5">
    <name type="scientific">Corynebacterium deserti GIMN1.010</name>
    <dbReference type="NCBI Taxonomy" id="931089"/>
    <lineage>
        <taxon>Bacteria</taxon>
        <taxon>Bacillati</taxon>
        <taxon>Actinomycetota</taxon>
        <taxon>Actinomycetes</taxon>
        <taxon>Mycobacteriales</taxon>
        <taxon>Corynebacteriaceae</taxon>
        <taxon>Corynebacterium</taxon>
    </lineage>
</organism>
<dbReference type="PATRIC" id="fig|931089.4.peg.2205"/>
<dbReference type="PROSITE" id="PS00163">
    <property type="entry name" value="FUMARATE_LYASES"/>
    <property type="match status" value="1"/>
</dbReference>
<evidence type="ECO:0000313" key="5">
    <source>
        <dbReference type="Proteomes" id="UP000068067"/>
    </source>
</evidence>
<dbReference type="OrthoDB" id="9768878at2"/>
<proteinExistence type="inferred from homology"/>
<comment type="similarity">
    <text evidence="2">Belongs to the class-II fumarase/aspartase family.</text>
</comment>
<dbReference type="InterPro" id="IPR000362">
    <property type="entry name" value="Fumarate_lyase_fam"/>
</dbReference>
<gene>
    <name evidence="4" type="ORF">CDES_10900</name>
</gene>
<evidence type="ECO:0000256" key="2">
    <source>
        <dbReference type="ARBA" id="ARBA00034772"/>
    </source>
</evidence>
<dbReference type="AlphaFoldDB" id="A0A0M4CR56"/>
<dbReference type="InterPro" id="IPR008948">
    <property type="entry name" value="L-Aspartase-like"/>
</dbReference>
<evidence type="ECO:0000256" key="1">
    <source>
        <dbReference type="ARBA" id="ARBA00023239"/>
    </source>
</evidence>
<protein>
    <recommendedName>
        <fullName evidence="3">Fumarate lyase N-terminal domain-containing protein</fullName>
    </recommendedName>
</protein>
<dbReference type="EMBL" id="CP009220">
    <property type="protein sequence ID" value="ALC06555.1"/>
    <property type="molecule type" value="Genomic_DNA"/>
</dbReference>
<dbReference type="InterPro" id="IPR022761">
    <property type="entry name" value="Fumarate_lyase_N"/>
</dbReference>
<dbReference type="PANTHER" id="PTHR43172">
    <property type="entry name" value="ADENYLOSUCCINATE LYASE"/>
    <property type="match status" value="1"/>
</dbReference>
<dbReference type="Gene3D" id="1.20.200.10">
    <property type="entry name" value="Fumarase/aspartase (Central domain)"/>
    <property type="match status" value="1"/>
</dbReference>
<dbReference type="STRING" id="931089.CDES_10900"/>
<keyword evidence="5" id="KW-1185">Reference proteome</keyword>
<dbReference type="KEGG" id="cdx:CDES_10900"/>
<dbReference type="InterPro" id="IPR020557">
    <property type="entry name" value="Fumarate_lyase_CS"/>
</dbReference>
<evidence type="ECO:0000313" key="4">
    <source>
        <dbReference type="EMBL" id="ALC06555.1"/>
    </source>
</evidence>
<name>A0A0M4CR56_9CORY</name>
<dbReference type="Pfam" id="PF00206">
    <property type="entry name" value="Lyase_1"/>
    <property type="match status" value="1"/>
</dbReference>
<sequence>MTRSLYADLAGSGEHLSSLSDETFLNNLLVVEAALAVAAAPEKADQAKETIASYQLDVEDLSRRGAAGANPLIPLVKDLKALNPAGIHPGATSQDIIDTAIMLCLRDGVQESVDKLKGLARDLAELTRTHQATPIMARTLGQIATPTTFGAITGGWLVAAVKATRGLEALEFPVSYGGASGNMAAAYPHGFEIQSRLATELGLDDPQWVWHSDRTPITAIASALATASGVVRKIAGDVVYYSQNEVGELREKTPGGSSAMPHKANPSAAIACDGYARRAPGLAATLFDALDCRLQRGTGSWHSEWQTLRELAAVTHSAVSRAAASIDGITVNVEAMAQRMTGIDTGHASDLAERALAIYEATAESH</sequence>
<dbReference type="PRINTS" id="PR00149">
    <property type="entry name" value="FUMRATELYASE"/>
</dbReference>